<name>A0A0R2NK73_9LACO</name>
<dbReference type="SUPFAM" id="SSF53335">
    <property type="entry name" value="S-adenosyl-L-methionine-dependent methyltransferases"/>
    <property type="match status" value="1"/>
</dbReference>
<dbReference type="Proteomes" id="UP000051249">
    <property type="component" value="Unassembled WGS sequence"/>
</dbReference>
<proteinExistence type="predicted"/>
<dbReference type="InterPro" id="IPR029063">
    <property type="entry name" value="SAM-dependent_MTases_sf"/>
</dbReference>
<protein>
    <recommendedName>
        <fullName evidence="1">Methyltransferase type 11 domain-containing protein</fullName>
    </recommendedName>
</protein>
<dbReference type="GO" id="GO:0008757">
    <property type="term" value="F:S-adenosylmethionine-dependent methyltransferase activity"/>
    <property type="evidence" value="ECO:0007669"/>
    <property type="project" value="InterPro"/>
</dbReference>
<organism evidence="2 3">
    <name type="scientific">Pediococcus argentinicus</name>
    <dbReference type="NCBI Taxonomy" id="480391"/>
    <lineage>
        <taxon>Bacteria</taxon>
        <taxon>Bacillati</taxon>
        <taxon>Bacillota</taxon>
        <taxon>Bacilli</taxon>
        <taxon>Lactobacillales</taxon>
        <taxon>Lactobacillaceae</taxon>
        <taxon>Pediococcus</taxon>
    </lineage>
</organism>
<gene>
    <name evidence="2" type="ORF">IV88_GL000612</name>
</gene>
<evidence type="ECO:0000259" key="1">
    <source>
        <dbReference type="Pfam" id="PF08241"/>
    </source>
</evidence>
<reference evidence="2 3" key="1">
    <citation type="journal article" date="2015" name="Genome Announc.">
        <title>Expanding the biotechnology potential of lactobacilli through comparative genomics of 213 strains and associated genera.</title>
        <authorList>
            <person name="Sun Z."/>
            <person name="Harris H.M."/>
            <person name="McCann A."/>
            <person name="Guo C."/>
            <person name="Argimon S."/>
            <person name="Zhang W."/>
            <person name="Yang X."/>
            <person name="Jeffery I.B."/>
            <person name="Cooney J.C."/>
            <person name="Kagawa T.F."/>
            <person name="Liu W."/>
            <person name="Song Y."/>
            <person name="Salvetti E."/>
            <person name="Wrobel A."/>
            <person name="Rasinkangas P."/>
            <person name="Parkhill J."/>
            <person name="Rea M.C."/>
            <person name="O'Sullivan O."/>
            <person name="Ritari J."/>
            <person name="Douillard F.P."/>
            <person name="Paul Ross R."/>
            <person name="Yang R."/>
            <person name="Briner A.E."/>
            <person name="Felis G.E."/>
            <person name="de Vos W.M."/>
            <person name="Barrangou R."/>
            <person name="Klaenhammer T.R."/>
            <person name="Caufield P.W."/>
            <person name="Cui Y."/>
            <person name="Zhang H."/>
            <person name="O'Toole P.W."/>
        </authorList>
    </citation>
    <scope>NUCLEOTIDE SEQUENCE [LARGE SCALE GENOMIC DNA]</scope>
    <source>
        <strain evidence="2 3">DSM 23026</strain>
    </source>
</reference>
<dbReference type="AlphaFoldDB" id="A0A0R2NK73"/>
<dbReference type="PANTHER" id="PTHR42912:SF93">
    <property type="entry name" value="N6-ADENOSINE-METHYLTRANSFERASE TMT1A"/>
    <property type="match status" value="1"/>
</dbReference>
<dbReference type="EMBL" id="JQCQ01000002">
    <property type="protein sequence ID" value="KRO26152.1"/>
    <property type="molecule type" value="Genomic_DNA"/>
</dbReference>
<dbReference type="RefSeq" id="WP_057797752.1">
    <property type="nucleotide sequence ID" value="NZ_BJZZ01000002.1"/>
</dbReference>
<comment type="caution">
    <text evidence="2">The sequence shown here is derived from an EMBL/GenBank/DDBJ whole genome shotgun (WGS) entry which is preliminary data.</text>
</comment>
<evidence type="ECO:0000313" key="2">
    <source>
        <dbReference type="EMBL" id="KRO26152.1"/>
    </source>
</evidence>
<dbReference type="PANTHER" id="PTHR42912">
    <property type="entry name" value="METHYLTRANSFERASE"/>
    <property type="match status" value="1"/>
</dbReference>
<dbReference type="Gene3D" id="3.40.50.150">
    <property type="entry name" value="Vaccinia Virus protein VP39"/>
    <property type="match status" value="1"/>
</dbReference>
<dbReference type="PATRIC" id="fig|480391.4.peg.620"/>
<dbReference type="InterPro" id="IPR050508">
    <property type="entry name" value="Methyltransf_Superfamily"/>
</dbReference>
<accession>A0A0R2NK73</accession>
<dbReference type="Pfam" id="PF08241">
    <property type="entry name" value="Methyltransf_11"/>
    <property type="match status" value="1"/>
</dbReference>
<evidence type="ECO:0000313" key="3">
    <source>
        <dbReference type="Proteomes" id="UP000051249"/>
    </source>
</evidence>
<sequence length="266" mass="30786">MSKMTNQERLSKQYENDNRLAIRTRLHQLYNVNQQPLWDWFFENVKFPKHPRILEIGCGNGSLWLNHLQLLPTDSRLTLTDFSSGMVQIVQDEFKHDDRIETQVVNAEDIPFVDNSFDIVIANHTLHHVENIDTSIKEIRRVLTPNGIFYATANGTNGLENYLHQAIQKIDPNNMAFSDILPFNLQNGEHYLKKQFKHVQITDFPNSLSVTKTADLIAWIDSTRDMQSEISDDLLQKLTIYFNSILHKHGTIDIPKQIGLFNASNE</sequence>
<feature type="domain" description="Methyltransferase type 11" evidence="1">
    <location>
        <begin position="54"/>
        <end position="150"/>
    </location>
</feature>
<dbReference type="InterPro" id="IPR013216">
    <property type="entry name" value="Methyltransf_11"/>
</dbReference>
<dbReference type="CDD" id="cd02440">
    <property type="entry name" value="AdoMet_MTases"/>
    <property type="match status" value="1"/>
</dbReference>
<keyword evidence="3" id="KW-1185">Reference proteome</keyword>